<sequence length="281" mass="30762">MQAVADGIAPGALEGVGNPLAAAVTVRDKNILAMVRRSLERRDVLLAYQPVVDARSPERIAFFEGLVRVLDDTGRVIPAAEFMGAIESDEIGRMIDCISLELGLAALKAAPGLRLSINMSARSIGYPPWMEALTQGLTDRPEAAERLIVEITESSAILLPDVTMVFMQNLQDRGISFALDDFGAGYTAFRYLRDLDFDILKVAGEFIRGIHANPDNQVLTRALIHIAEEFEMFTVAESVENAEDANLLSAFGVDCMQGYYFGVPTTQPTWDAFPESFRKAV</sequence>
<keyword evidence="3" id="KW-1185">Reference proteome</keyword>
<proteinExistence type="predicted"/>
<comment type="caution">
    <text evidence="2">The sequence shown here is derived from an EMBL/GenBank/DDBJ whole genome shotgun (WGS) entry which is preliminary data.</text>
</comment>
<dbReference type="CDD" id="cd01948">
    <property type="entry name" value="EAL"/>
    <property type="match status" value="1"/>
</dbReference>
<dbReference type="RefSeq" id="WP_106204678.1">
    <property type="nucleotide sequence ID" value="NZ_PVTD01000003.1"/>
</dbReference>
<reference evidence="2 3" key="1">
    <citation type="submission" date="2018-03" db="EMBL/GenBank/DDBJ databases">
        <title>Genomic Encyclopedia of Archaeal and Bacterial Type Strains, Phase II (KMG-II): from individual species to whole genera.</title>
        <authorList>
            <person name="Goeker M."/>
        </authorList>
    </citation>
    <scope>NUCLEOTIDE SEQUENCE [LARGE SCALE GENOMIC DNA]</scope>
    <source>
        <strain evidence="2 3">DSM 29328</strain>
    </source>
</reference>
<protein>
    <submittedName>
        <fullName evidence="2">EAL domain-containing protein (Putative c-di-GMP-specific phosphodiesterase class I)</fullName>
    </submittedName>
</protein>
<dbReference type="EMBL" id="PVTD01000003">
    <property type="protein sequence ID" value="PRY24299.1"/>
    <property type="molecule type" value="Genomic_DNA"/>
</dbReference>
<evidence type="ECO:0000313" key="3">
    <source>
        <dbReference type="Proteomes" id="UP000239480"/>
    </source>
</evidence>
<dbReference type="Gene3D" id="3.20.20.450">
    <property type="entry name" value="EAL domain"/>
    <property type="match status" value="1"/>
</dbReference>
<dbReference type="SUPFAM" id="SSF141868">
    <property type="entry name" value="EAL domain-like"/>
    <property type="match status" value="1"/>
</dbReference>
<dbReference type="InterPro" id="IPR050706">
    <property type="entry name" value="Cyclic-di-GMP_PDE-like"/>
</dbReference>
<accession>A0A2T0RSX6</accession>
<dbReference type="OrthoDB" id="23692at2"/>
<dbReference type="SMART" id="SM00052">
    <property type="entry name" value="EAL"/>
    <property type="match status" value="1"/>
</dbReference>
<gene>
    <name evidence="2" type="ORF">CLV78_103165</name>
</gene>
<evidence type="ECO:0000259" key="1">
    <source>
        <dbReference type="PROSITE" id="PS50883"/>
    </source>
</evidence>
<dbReference type="PANTHER" id="PTHR33121:SF79">
    <property type="entry name" value="CYCLIC DI-GMP PHOSPHODIESTERASE PDED-RELATED"/>
    <property type="match status" value="1"/>
</dbReference>
<dbReference type="InterPro" id="IPR001633">
    <property type="entry name" value="EAL_dom"/>
</dbReference>
<evidence type="ECO:0000313" key="2">
    <source>
        <dbReference type="EMBL" id="PRY24299.1"/>
    </source>
</evidence>
<dbReference type="InterPro" id="IPR035919">
    <property type="entry name" value="EAL_sf"/>
</dbReference>
<name>A0A2T0RSX6_9RHOB</name>
<dbReference type="AlphaFoldDB" id="A0A2T0RSX6"/>
<dbReference type="PANTHER" id="PTHR33121">
    <property type="entry name" value="CYCLIC DI-GMP PHOSPHODIESTERASE PDEF"/>
    <property type="match status" value="1"/>
</dbReference>
<dbReference type="Proteomes" id="UP000239480">
    <property type="component" value="Unassembled WGS sequence"/>
</dbReference>
<feature type="domain" description="EAL" evidence="1">
    <location>
        <begin position="28"/>
        <end position="278"/>
    </location>
</feature>
<dbReference type="Pfam" id="PF00563">
    <property type="entry name" value="EAL"/>
    <property type="match status" value="1"/>
</dbReference>
<dbReference type="PROSITE" id="PS50883">
    <property type="entry name" value="EAL"/>
    <property type="match status" value="1"/>
</dbReference>
<organism evidence="2 3">
    <name type="scientific">Aliiruegeria haliotis</name>
    <dbReference type="NCBI Taxonomy" id="1280846"/>
    <lineage>
        <taxon>Bacteria</taxon>
        <taxon>Pseudomonadati</taxon>
        <taxon>Pseudomonadota</taxon>
        <taxon>Alphaproteobacteria</taxon>
        <taxon>Rhodobacterales</taxon>
        <taxon>Roseobacteraceae</taxon>
        <taxon>Aliiruegeria</taxon>
    </lineage>
</organism>
<dbReference type="GO" id="GO:0071111">
    <property type="term" value="F:cyclic-guanylate-specific phosphodiesterase activity"/>
    <property type="evidence" value="ECO:0007669"/>
    <property type="project" value="InterPro"/>
</dbReference>